<gene>
    <name evidence="4" type="ORF">O987_20300</name>
</gene>
<feature type="domain" description="EAL" evidence="3">
    <location>
        <begin position="144"/>
        <end position="397"/>
    </location>
</feature>
<sequence length="409" mass="45504">MLSKYRILVLDDHEFSCARICAILADAGFVHVRAAQTAEQALELMHAEHYDIVIMDIRMPDMDGVQFIRRLALENLTPMLAISSSCSRRIMNSVSLMAKEIGLFVLDAFSKPFDPSYAQTIISKLRHRVATQTSSPALRFGQPLVFDKAAIETALSARKIQAWFQPKMALRTGEIVGAEALARWDHPEHGFMLPGSFLAAIHHCKLERQLLQRMLEDALTAHRQWRDIGYTIPVSVNLPVPLLENPDLPDELEQTARQWEVPPGNINFELLEDETTAAPAHYYMGASRLRLKGFGLSQDDFGKGYSSMYNLISMPFTELKIDRAFVTGATVDAARGTALTSAVQLGKQLGLTVTAEGVETLADLEFLRRIGCDCAQGFLISSALKSSDFALLLNNDQRRQLFPPEAAQL</sequence>
<dbReference type="PROSITE" id="PS50883">
    <property type="entry name" value="EAL"/>
    <property type="match status" value="1"/>
</dbReference>
<name>A0A076PMS7_COMTE</name>
<dbReference type="Proteomes" id="UP000028782">
    <property type="component" value="Chromosome"/>
</dbReference>
<dbReference type="GO" id="GO:0071111">
    <property type="term" value="F:cyclic-guanylate-specific phosphodiesterase activity"/>
    <property type="evidence" value="ECO:0007669"/>
    <property type="project" value="InterPro"/>
</dbReference>
<evidence type="ECO:0000313" key="5">
    <source>
        <dbReference type="Proteomes" id="UP000028782"/>
    </source>
</evidence>
<dbReference type="SMART" id="SM00052">
    <property type="entry name" value="EAL"/>
    <property type="match status" value="1"/>
</dbReference>
<dbReference type="SUPFAM" id="SSF52172">
    <property type="entry name" value="CheY-like"/>
    <property type="match status" value="1"/>
</dbReference>
<keyword evidence="1" id="KW-0597">Phosphoprotein</keyword>
<dbReference type="Pfam" id="PF00072">
    <property type="entry name" value="Response_reg"/>
    <property type="match status" value="1"/>
</dbReference>
<dbReference type="PROSITE" id="PS50110">
    <property type="entry name" value="RESPONSE_REGULATORY"/>
    <property type="match status" value="1"/>
</dbReference>
<dbReference type="AlphaFoldDB" id="A0A076PMS7"/>
<dbReference type="InterPro" id="IPR001633">
    <property type="entry name" value="EAL_dom"/>
</dbReference>
<dbReference type="RefSeq" id="WP_003053090.1">
    <property type="nucleotide sequence ID" value="NZ_CP006704.1"/>
</dbReference>
<dbReference type="Gene3D" id="3.40.50.2300">
    <property type="match status" value="1"/>
</dbReference>
<dbReference type="PANTHER" id="PTHR33121:SF70">
    <property type="entry name" value="SIGNALING PROTEIN YKOW"/>
    <property type="match status" value="1"/>
</dbReference>
<evidence type="ECO:0000259" key="3">
    <source>
        <dbReference type="PROSITE" id="PS50883"/>
    </source>
</evidence>
<feature type="domain" description="Response regulatory" evidence="2">
    <location>
        <begin position="6"/>
        <end position="126"/>
    </location>
</feature>
<evidence type="ECO:0000256" key="1">
    <source>
        <dbReference type="PROSITE-ProRule" id="PRU00169"/>
    </source>
</evidence>
<protein>
    <submittedName>
        <fullName evidence="4">Hisitdine kinase</fullName>
    </submittedName>
</protein>
<dbReference type="InterPro" id="IPR035919">
    <property type="entry name" value="EAL_sf"/>
</dbReference>
<dbReference type="PANTHER" id="PTHR33121">
    <property type="entry name" value="CYCLIC DI-GMP PHOSPHODIESTERASE PDEF"/>
    <property type="match status" value="1"/>
</dbReference>
<evidence type="ECO:0000313" key="4">
    <source>
        <dbReference type="EMBL" id="AIJ48154.1"/>
    </source>
</evidence>
<dbReference type="EMBL" id="CP006704">
    <property type="protein sequence ID" value="AIJ48154.1"/>
    <property type="molecule type" value="Genomic_DNA"/>
</dbReference>
<dbReference type="HOGENOM" id="CLU_000445_70_2_4"/>
<keyword evidence="4" id="KW-0808">Transferase</keyword>
<dbReference type="Gene3D" id="3.20.20.450">
    <property type="entry name" value="EAL domain"/>
    <property type="match status" value="1"/>
</dbReference>
<dbReference type="Pfam" id="PF00563">
    <property type="entry name" value="EAL"/>
    <property type="match status" value="1"/>
</dbReference>
<keyword evidence="4" id="KW-0418">Kinase</keyword>
<dbReference type="GO" id="GO:0016301">
    <property type="term" value="F:kinase activity"/>
    <property type="evidence" value="ECO:0007669"/>
    <property type="project" value="UniProtKB-KW"/>
</dbReference>
<dbReference type="GO" id="GO:0000160">
    <property type="term" value="P:phosphorelay signal transduction system"/>
    <property type="evidence" value="ECO:0007669"/>
    <property type="project" value="InterPro"/>
</dbReference>
<dbReference type="SMART" id="SM00448">
    <property type="entry name" value="REC"/>
    <property type="match status" value="1"/>
</dbReference>
<evidence type="ECO:0000259" key="2">
    <source>
        <dbReference type="PROSITE" id="PS50110"/>
    </source>
</evidence>
<accession>A0A076PMS7</accession>
<reference evidence="4 5" key="1">
    <citation type="journal article" date="2014" name="Genome Announc.">
        <title>Complete Genome Sequence of Polychlorinated Biphenyl Degrader Comamonas testosteroni TK102 (NBRC 109938).</title>
        <authorList>
            <person name="Fukuda K."/>
            <person name="Hosoyama A."/>
            <person name="Tsuchikane K."/>
            <person name="Ohji S."/>
            <person name="Yamazoe A."/>
            <person name="Fujita N."/>
            <person name="Shintani M."/>
            <person name="Kimbara K."/>
        </authorList>
    </citation>
    <scope>NUCLEOTIDE SEQUENCE [LARGE SCALE GENOMIC DNA]</scope>
    <source>
        <strain evidence="4">TK102</strain>
    </source>
</reference>
<organism evidence="4 5">
    <name type="scientific">Comamonas testosteroni TK102</name>
    <dbReference type="NCBI Taxonomy" id="1392005"/>
    <lineage>
        <taxon>Bacteria</taxon>
        <taxon>Pseudomonadati</taxon>
        <taxon>Pseudomonadota</taxon>
        <taxon>Betaproteobacteria</taxon>
        <taxon>Burkholderiales</taxon>
        <taxon>Comamonadaceae</taxon>
        <taxon>Comamonas</taxon>
    </lineage>
</organism>
<dbReference type="InterPro" id="IPR011006">
    <property type="entry name" value="CheY-like_superfamily"/>
</dbReference>
<proteinExistence type="predicted"/>
<feature type="modified residue" description="4-aspartylphosphate" evidence="1">
    <location>
        <position position="56"/>
    </location>
</feature>
<dbReference type="KEGG" id="ctes:O987_20300"/>
<dbReference type="SUPFAM" id="SSF141868">
    <property type="entry name" value="EAL domain-like"/>
    <property type="match status" value="1"/>
</dbReference>
<dbReference type="InterPro" id="IPR050706">
    <property type="entry name" value="Cyclic-di-GMP_PDE-like"/>
</dbReference>
<dbReference type="CDD" id="cd01948">
    <property type="entry name" value="EAL"/>
    <property type="match status" value="1"/>
</dbReference>
<dbReference type="InterPro" id="IPR001789">
    <property type="entry name" value="Sig_transdc_resp-reg_receiver"/>
</dbReference>